<dbReference type="GO" id="GO:0071933">
    <property type="term" value="F:Arp2/3 complex binding"/>
    <property type="evidence" value="ECO:0007669"/>
    <property type="project" value="TreeGrafter"/>
</dbReference>
<dbReference type="InterPro" id="IPR030125">
    <property type="entry name" value="SPIN90/Ldb17"/>
</dbReference>
<name>A0A4P9XX19_9FUNG</name>
<organism evidence="2 3">
    <name type="scientific">Thamnocephalis sphaerospora</name>
    <dbReference type="NCBI Taxonomy" id="78915"/>
    <lineage>
        <taxon>Eukaryota</taxon>
        <taxon>Fungi</taxon>
        <taxon>Fungi incertae sedis</taxon>
        <taxon>Zoopagomycota</taxon>
        <taxon>Zoopagomycotina</taxon>
        <taxon>Zoopagomycetes</taxon>
        <taxon>Zoopagales</taxon>
        <taxon>Sigmoideomycetaceae</taxon>
        <taxon>Thamnocephalis</taxon>
    </lineage>
</organism>
<feature type="domain" description="SPIN90/Ldb17 leucine-rich" evidence="1">
    <location>
        <begin position="219"/>
        <end position="356"/>
    </location>
</feature>
<dbReference type="GO" id="GO:0051666">
    <property type="term" value="P:actin cortical patch localization"/>
    <property type="evidence" value="ECO:0007669"/>
    <property type="project" value="TreeGrafter"/>
</dbReference>
<dbReference type="InterPro" id="IPR016024">
    <property type="entry name" value="ARM-type_fold"/>
</dbReference>
<dbReference type="Proteomes" id="UP000271241">
    <property type="component" value="Unassembled WGS sequence"/>
</dbReference>
<dbReference type="PANTHER" id="PTHR13357">
    <property type="entry name" value="SH3 ADAPTER PROTEIN SPIN90 NCK INTERACTING PROTEIN WITH SH3 DOMAIN"/>
    <property type="match status" value="1"/>
</dbReference>
<proteinExistence type="predicted"/>
<dbReference type="Pfam" id="PF09431">
    <property type="entry name" value="SPIN90_LRD"/>
    <property type="match status" value="1"/>
</dbReference>
<gene>
    <name evidence="2" type="ORF">THASP1DRAFT_28216</name>
</gene>
<dbReference type="EMBL" id="KZ992476">
    <property type="protein sequence ID" value="RKP09990.1"/>
    <property type="molecule type" value="Genomic_DNA"/>
</dbReference>
<dbReference type="STRING" id="78915.A0A4P9XX19"/>
<dbReference type="OrthoDB" id="445362at2759"/>
<evidence type="ECO:0000259" key="1">
    <source>
        <dbReference type="Pfam" id="PF09431"/>
    </source>
</evidence>
<dbReference type="AlphaFoldDB" id="A0A4P9XX19"/>
<keyword evidence="3" id="KW-1185">Reference proteome</keyword>
<dbReference type="GO" id="GO:0030479">
    <property type="term" value="C:actin cortical patch"/>
    <property type="evidence" value="ECO:0007669"/>
    <property type="project" value="TreeGrafter"/>
</dbReference>
<sequence length="398" mass="45053">MSAAWVLCDDAPGSLTAEPLTPDEFFVAMEERVARLAESSAVNPEALEELLYFAEMHEHAWCEDDDARLYLACRILAVLTSCDENMRSSTRNLLRWSADALDILLGGGVPSARALLAHEVLLLMVRSRPDALLVNVFADSSEDAAADADLEMHRSRWVSGGLAVLRQKRLDANVRSRLLQLILQLLYEFCCLRIPNSKFLRLVDQLIRIVDATCYDRDEQLTNDAIRLTLVIHHLLMDRDAEHYVQVGHNPVLKVLARRPETSRSFGECLAFMFNREDRVAVKSMCLELLHTIFSTPELVDYFYANDRSVLVDVLMRNIADLGEGMDELRCLCVRTLSALVRNTQFRHQPHRSRDISRLLRELLNTSQANLDLQLLARQAVSECAEALAAAAQAEYMR</sequence>
<dbReference type="GO" id="GO:0006897">
    <property type="term" value="P:endocytosis"/>
    <property type="evidence" value="ECO:0007669"/>
    <property type="project" value="TreeGrafter"/>
</dbReference>
<reference evidence="3" key="1">
    <citation type="journal article" date="2018" name="Nat. Microbiol.">
        <title>Leveraging single-cell genomics to expand the fungal tree of life.</title>
        <authorList>
            <person name="Ahrendt S.R."/>
            <person name="Quandt C.A."/>
            <person name="Ciobanu D."/>
            <person name="Clum A."/>
            <person name="Salamov A."/>
            <person name="Andreopoulos B."/>
            <person name="Cheng J.F."/>
            <person name="Woyke T."/>
            <person name="Pelin A."/>
            <person name="Henrissat B."/>
            <person name="Reynolds N.K."/>
            <person name="Benny G.L."/>
            <person name="Smith M.E."/>
            <person name="James T.Y."/>
            <person name="Grigoriev I.V."/>
        </authorList>
    </citation>
    <scope>NUCLEOTIDE SEQUENCE [LARGE SCALE GENOMIC DNA]</scope>
    <source>
        <strain evidence="3">RSA 1356</strain>
    </source>
</reference>
<protein>
    <recommendedName>
        <fullName evidence="1">SPIN90/Ldb17 leucine-rich domain-containing protein</fullName>
    </recommendedName>
</protein>
<dbReference type="InterPro" id="IPR018556">
    <property type="entry name" value="SPIN90/Ldb17_LRD"/>
</dbReference>
<dbReference type="GO" id="GO:0000147">
    <property type="term" value="P:actin cortical patch assembly"/>
    <property type="evidence" value="ECO:0007669"/>
    <property type="project" value="TreeGrafter"/>
</dbReference>
<evidence type="ECO:0000313" key="3">
    <source>
        <dbReference type="Proteomes" id="UP000271241"/>
    </source>
</evidence>
<evidence type="ECO:0000313" key="2">
    <source>
        <dbReference type="EMBL" id="RKP09990.1"/>
    </source>
</evidence>
<accession>A0A4P9XX19</accession>
<dbReference type="SUPFAM" id="SSF48371">
    <property type="entry name" value="ARM repeat"/>
    <property type="match status" value="1"/>
</dbReference>
<dbReference type="PANTHER" id="PTHR13357:SF1">
    <property type="entry name" value="NCK-INTERACTING PROTEIN WITH SH3 DOMAIN"/>
    <property type="match status" value="1"/>
</dbReference>